<keyword evidence="5" id="KW-1185">Reference proteome</keyword>
<evidence type="ECO:0000256" key="1">
    <source>
        <dbReference type="SAM" id="Coils"/>
    </source>
</evidence>
<feature type="region of interest" description="Disordered" evidence="2">
    <location>
        <begin position="136"/>
        <end position="161"/>
    </location>
</feature>
<dbReference type="AlphaFoldDB" id="A0A084VWC7"/>
<evidence type="ECO:0000313" key="4">
    <source>
        <dbReference type="EnsemblMetazoa" id="ASIC009951-PA"/>
    </source>
</evidence>
<keyword evidence="1" id="KW-0175">Coiled coil</keyword>
<sequence length="351" mass="39629">MKLCEQDRRRSFPSAIVRIRNMRSHMFNPTRENRFIFKRPTSDSRPRMADVTIIIIIISSSSSRQKMSNIQPEEYENTGWLSYFSRHKTTYTASDIHKISNELNNVRKNLTATQYAYGELSSELKALKSLQEQQRASDEYEQRVMAGGKGSSGGLPKAAEKRLKEQSEEIKCLKSDLTSCRNELSKQIAALRVACSELGKKTGKSSKGSPAAGSSDAVALSLESRIIAAEIQIDQLATNQTDRLAALEQKLGQLERQSSPNGDCYDARLKALEDDFTRKLQDLTDLVVDLQRKLATSEAKQVEMLQKMTAAQAALYEQLEHRYEQQCGQLRQLQVRLSHLGQRDDIDSTFV</sequence>
<gene>
    <name evidence="3" type="ORF">ZHAS_00009951</name>
</gene>
<reference evidence="3 5" key="1">
    <citation type="journal article" date="2014" name="BMC Genomics">
        <title>Genome sequence of Anopheles sinensis provides insight into genetics basis of mosquito competence for malaria parasites.</title>
        <authorList>
            <person name="Zhou D."/>
            <person name="Zhang D."/>
            <person name="Ding G."/>
            <person name="Shi L."/>
            <person name="Hou Q."/>
            <person name="Ye Y."/>
            <person name="Xu Y."/>
            <person name="Zhou H."/>
            <person name="Xiong C."/>
            <person name="Li S."/>
            <person name="Yu J."/>
            <person name="Hong S."/>
            <person name="Yu X."/>
            <person name="Zou P."/>
            <person name="Chen C."/>
            <person name="Chang X."/>
            <person name="Wang W."/>
            <person name="Lv Y."/>
            <person name="Sun Y."/>
            <person name="Ma L."/>
            <person name="Shen B."/>
            <person name="Zhu C."/>
        </authorList>
    </citation>
    <scope>NUCLEOTIDE SEQUENCE [LARGE SCALE GENOMIC DNA]</scope>
</reference>
<dbReference type="Proteomes" id="UP000030765">
    <property type="component" value="Unassembled WGS sequence"/>
</dbReference>
<dbReference type="EnsemblMetazoa" id="ASIC009951-RA">
    <property type="protein sequence ID" value="ASIC009951-PA"/>
    <property type="gene ID" value="ASIC009951"/>
</dbReference>
<dbReference type="EMBL" id="ATLV01017554">
    <property type="status" value="NOT_ANNOTATED_CDS"/>
    <property type="molecule type" value="Genomic_DNA"/>
</dbReference>
<protein>
    <submittedName>
        <fullName evidence="3 4">Uncharacterized protein</fullName>
    </submittedName>
</protein>
<dbReference type="VEuPathDB" id="VectorBase:ASIS018225"/>
<evidence type="ECO:0000313" key="3">
    <source>
        <dbReference type="EMBL" id="KFB42271.1"/>
    </source>
</evidence>
<accession>A0A084VWC7</accession>
<proteinExistence type="predicted"/>
<evidence type="ECO:0000313" key="5">
    <source>
        <dbReference type="Proteomes" id="UP000030765"/>
    </source>
</evidence>
<dbReference type="VEuPathDB" id="VectorBase:ASIC009951"/>
<name>A0A084VWC7_ANOSI</name>
<evidence type="ECO:0000256" key="2">
    <source>
        <dbReference type="SAM" id="MobiDB-lite"/>
    </source>
</evidence>
<reference evidence="4" key="2">
    <citation type="submission" date="2020-05" db="UniProtKB">
        <authorList>
            <consortium name="EnsemblMetazoa"/>
        </authorList>
    </citation>
    <scope>IDENTIFICATION</scope>
</reference>
<organism evidence="3">
    <name type="scientific">Anopheles sinensis</name>
    <name type="common">Mosquito</name>
    <dbReference type="NCBI Taxonomy" id="74873"/>
    <lineage>
        <taxon>Eukaryota</taxon>
        <taxon>Metazoa</taxon>
        <taxon>Ecdysozoa</taxon>
        <taxon>Arthropoda</taxon>
        <taxon>Hexapoda</taxon>
        <taxon>Insecta</taxon>
        <taxon>Pterygota</taxon>
        <taxon>Neoptera</taxon>
        <taxon>Endopterygota</taxon>
        <taxon>Diptera</taxon>
        <taxon>Nematocera</taxon>
        <taxon>Culicoidea</taxon>
        <taxon>Culicidae</taxon>
        <taxon>Anophelinae</taxon>
        <taxon>Anopheles</taxon>
    </lineage>
</organism>
<dbReference type="OrthoDB" id="7739468at2759"/>
<dbReference type="OMA" id="QQHEREC"/>
<dbReference type="EMBL" id="KE525174">
    <property type="protein sequence ID" value="KFB42271.1"/>
    <property type="molecule type" value="Genomic_DNA"/>
</dbReference>
<feature type="coiled-coil region" evidence="1">
    <location>
        <begin position="237"/>
        <end position="336"/>
    </location>
</feature>